<dbReference type="KEGG" id="fad:CDH04_08905"/>
<organism evidence="2 4">
    <name type="scientific">Francisella adeliensis</name>
    <dbReference type="NCBI Taxonomy" id="2007306"/>
    <lineage>
        <taxon>Bacteria</taxon>
        <taxon>Pseudomonadati</taxon>
        <taxon>Pseudomonadota</taxon>
        <taxon>Gammaproteobacteria</taxon>
        <taxon>Thiotrichales</taxon>
        <taxon>Francisellaceae</taxon>
        <taxon>Francisella</taxon>
    </lineage>
</organism>
<evidence type="ECO:0008006" key="6">
    <source>
        <dbReference type="Google" id="ProtNLM"/>
    </source>
</evidence>
<name>A0A2Z4Y0U1_9GAMM</name>
<keyword evidence="1" id="KW-0732">Signal</keyword>
<evidence type="ECO:0000256" key="1">
    <source>
        <dbReference type="SAM" id="SignalP"/>
    </source>
</evidence>
<reference evidence="2 4" key="1">
    <citation type="submission" date="2017-06" db="EMBL/GenBank/DDBJ databases">
        <title>Complete genome of Francisella adeliensis.</title>
        <authorList>
            <person name="Vallesi A."/>
            <person name="Sjodin A."/>
        </authorList>
    </citation>
    <scope>NUCLEOTIDE SEQUENCE [LARGE SCALE GENOMIC DNA]</scope>
    <source>
        <strain evidence="2 4">FDC440</strain>
    </source>
</reference>
<dbReference type="EMBL" id="CP043424">
    <property type="protein sequence ID" value="QIW12753.1"/>
    <property type="molecule type" value="Genomic_DNA"/>
</dbReference>
<accession>A0A2Z4Y0U1</accession>
<dbReference type="RefSeq" id="WP_112870683.1">
    <property type="nucleotide sequence ID" value="NZ_CP021781.1"/>
</dbReference>
<dbReference type="PROSITE" id="PS51257">
    <property type="entry name" value="PROKAR_LIPOPROTEIN"/>
    <property type="match status" value="1"/>
</dbReference>
<dbReference type="Proteomes" id="UP000681131">
    <property type="component" value="Chromosome"/>
</dbReference>
<keyword evidence="5" id="KW-1185">Reference proteome</keyword>
<gene>
    <name evidence="2" type="ORF">CDH04_08905</name>
    <name evidence="3" type="ORF">FZC43_08910</name>
</gene>
<protein>
    <recommendedName>
        <fullName evidence="6">Glycine zipper 2TM domain-containing protein</fullName>
    </recommendedName>
</protein>
<feature type="signal peptide" evidence="1">
    <location>
        <begin position="1"/>
        <end position="19"/>
    </location>
</feature>
<evidence type="ECO:0000313" key="2">
    <source>
        <dbReference type="EMBL" id="AXA34506.1"/>
    </source>
</evidence>
<evidence type="ECO:0000313" key="5">
    <source>
        <dbReference type="Proteomes" id="UP000681131"/>
    </source>
</evidence>
<evidence type="ECO:0000313" key="3">
    <source>
        <dbReference type="EMBL" id="QIW12753.1"/>
    </source>
</evidence>
<dbReference type="AlphaFoldDB" id="A0A2Z4Y0U1"/>
<dbReference type="OrthoDB" id="5604745at2"/>
<reference evidence="3 5" key="2">
    <citation type="submission" date="2019-08" db="EMBL/GenBank/DDBJ databases">
        <title>Complete genome sequences of Francisella adeliensis (FSC1325 and FSC1326).</title>
        <authorList>
            <person name="Ohrman C."/>
            <person name="Uneklint I."/>
            <person name="Vallesi A."/>
            <person name="Karlsson L."/>
            <person name="Sjodin A."/>
        </authorList>
    </citation>
    <scope>NUCLEOTIDE SEQUENCE [LARGE SCALE GENOMIC DNA]</scope>
    <source>
        <strain evidence="3 5">FSC1325</strain>
    </source>
</reference>
<sequence>MKKIFFLFFLVTTLLTSCASNDPSYSASSIGQVSNVVQGKIIDIQKVNVKGKDNVGARVGGLAGGLGGALAGSGNMLTSIAGSIGGALVGGVAGGATEKAITSSTAFQFVIQLNTGKSIAVLQEENKGLSVGDEVTIFESGNNTRIVPISTK</sequence>
<feature type="chain" id="PRO_5016296396" description="Glycine zipper 2TM domain-containing protein" evidence="1">
    <location>
        <begin position="20"/>
        <end position="152"/>
    </location>
</feature>
<evidence type="ECO:0000313" key="4">
    <source>
        <dbReference type="Proteomes" id="UP000251120"/>
    </source>
</evidence>
<dbReference type="Proteomes" id="UP000251120">
    <property type="component" value="Chromosome"/>
</dbReference>
<dbReference type="EMBL" id="CP021781">
    <property type="protein sequence ID" value="AXA34506.1"/>
    <property type="molecule type" value="Genomic_DNA"/>
</dbReference>
<proteinExistence type="predicted"/>